<name>A0A232M1Q1_9EURO</name>
<evidence type="ECO:0000313" key="1">
    <source>
        <dbReference type="EMBL" id="OXV10335.1"/>
    </source>
</evidence>
<reference evidence="1 2" key="1">
    <citation type="journal article" date="2015" name="Environ. Microbiol.">
        <title>Metagenome sequence of Elaphomyces granulatus from sporocarp tissue reveals Ascomycota ectomycorrhizal fingerprints of genome expansion and a Proteobacteria-rich microbiome.</title>
        <authorList>
            <person name="Quandt C.A."/>
            <person name="Kohler A."/>
            <person name="Hesse C.N."/>
            <person name="Sharpton T.J."/>
            <person name="Martin F."/>
            <person name="Spatafora J.W."/>
        </authorList>
    </citation>
    <scope>NUCLEOTIDE SEQUENCE [LARGE SCALE GENOMIC DNA]</scope>
    <source>
        <strain evidence="1 2">OSC145934</strain>
    </source>
</reference>
<proteinExistence type="predicted"/>
<dbReference type="Proteomes" id="UP000243515">
    <property type="component" value="Unassembled WGS sequence"/>
</dbReference>
<organism evidence="1 2">
    <name type="scientific">Elaphomyces granulatus</name>
    <dbReference type="NCBI Taxonomy" id="519963"/>
    <lineage>
        <taxon>Eukaryota</taxon>
        <taxon>Fungi</taxon>
        <taxon>Dikarya</taxon>
        <taxon>Ascomycota</taxon>
        <taxon>Pezizomycotina</taxon>
        <taxon>Eurotiomycetes</taxon>
        <taxon>Eurotiomycetidae</taxon>
        <taxon>Eurotiales</taxon>
        <taxon>Elaphomycetaceae</taxon>
        <taxon>Elaphomyces</taxon>
    </lineage>
</organism>
<dbReference type="EMBL" id="NPHW01002989">
    <property type="protein sequence ID" value="OXV10335.1"/>
    <property type="molecule type" value="Genomic_DNA"/>
</dbReference>
<dbReference type="OrthoDB" id="2364732at2759"/>
<evidence type="ECO:0000313" key="2">
    <source>
        <dbReference type="Proteomes" id="UP000243515"/>
    </source>
</evidence>
<gene>
    <name evidence="1" type="ORF">Egran_01904</name>
</gene>
<accession>A0A232M1Q1</accession>
<sequence>MVFREQDLGSLGMPESADCLCAVGAYPGFQEHHVVHVRATPASGKSTLSRLLEQHVKRKHPDLPIKWCSWPMNLLKRLGLSGYNNHKSVTHRPAGRSEAKTPTPIYFDPNQRISIRPPQDPELRVSVFFTRAEFDDVVHRVMVYESRHGQAFSPNGDVLDYIWNLTNGHPHATRMISGMLATSDEVLISRSARQKKPFSQGLCGWESY</sequence>
<comment type="caution">
    <text evidence="1">The sequence shown here is derived from an EMBL/GenBank/DDBJ whole genome shotgun (WGS) entry which is preliminary data.</text>
</comment>
<dbReference type="AlphaFoldDB" id="A0A232M1Q1"/>
<protein>
    <submittedName>
        <fullName evidence="1">Uncharacterized protein</fullName>
    </submittedName>
</protein>
<keyword evidence="2" id="KW-1185">Reference proteome</keyword>